<evidence type="ECO:0000256" key="5">
    <source>
        <dbReference type="PIRSR" id="PIRSR604808-1"/>
    </source>
</evidence>
<dbReference type="InterPro" id="IPR037493">
    <property type="entry name" value="ExoIII-like"/>
</dbReference>
<dbReference type="GO" id="GO:0006281">
    <property type="term" value="P:DNA repair"/>
    <property type="evidence" value="ECO:0007669"/>
    <property type="project" value="InterPro"/>
</dbReference>
<feature type="site" description="Important for catalytic activity" evidence="7">
    <location>
        <position position="218"/>
    </location>
</feature>
<dbReference type="GO" id="GO:0046872">
    <property type="term" value="F:metal ion binding"/>
    <property type="evidence" value="ECO:0007669"/>
    <property type="project" value="UniProtKB-KW"/>
</dbReference>
<accession>A0A0D0LZZ9</accession>
<comment type="similarity">
    <text evidence="1">Belongs to the DNA repair enzymes AP/ExoA family.</text>
</comment>
<name>A0A0D0LZZ9_VARPD</name>
<keyword evidence="6" id="KW-0464">Manganese</keyword>
<evidence type="ECO:0000313" key="9">
    <source>
        <dbReference type="EMBL" id="KIQ25696.1"/>
    </source>
</evidence>
<protein>
    <submittedName>
        <fullName evidence="9">Exodeoxyribonuclease III</fullName>
    </submittedName>
</protein>
<dbReference type="Proteomes" id="UP000032067">
    <property type="component" value="Unassembled WGS sequence"/>
</dbReference>
<keyword evidence="4 6" id="KW-0460">Magnesium</keyword>
<sequence>MKIATFNVNGINSRLARLLEWLDESKPDVACLQELKSPDANLPVDAIRAAGYGIVAHGQRAWNGVAILARGKEPIVTGRGVPGIEADPQSRYIEAVVDGVLIGCLYLPNGNPQPGPKFDYKLQWFQAFNKHAKKLFASGLPVVLAGDYNVVPTDADIYNPASWRDDALLQPESRAAFAQLLKQGWTDAIRTCHPERAPFTFWTYWRNRYPRDAGLRIDHLMLNAELAPMLRSAGVDHDVRGRTGASDHAPAWIELDVPKA</sequence>
<feature type="active site" description="Proton acceptor" evidence="5">
    <location>
        <position position="248"/>
    </location>
</feature>
<feature type="binding site" evidence="6">
    <location>
        <position position="147"/>
    </location>
    <ligand>
        <name>Mg(2+)</name>
        <dbReference type="ChEBI" id="CHEBI:18420"/>
        <label>1</label>
    </ligand>
</feature>
<dbReference type="InterPro" id="IPR005135">
    <property type="entry name" value="Endo/exonuclease/phosphatase"/>
</dbReference>
<feature type="domain" description="Endonuclease/exonuclease/phosphatase" evidence="8">
    <location>
        <begin position="4"/>
        <end position="248"/>
    </location>
</feature>
<dbReference type="Gene3D" id="3.60.10.10">
    <property type="entry name" value="Endonuclease/exonuclease/phosphatase"/>
    <property type="match status" value="1"/>
</dbReference>
<feature type="binding site" evidence="6">
    <location>
        <position position="247"/>
    </location>
    <ligand>
        <name>Mg(2+)</name>
        <dbReference type="ChEBI" id="CHEBI:18420"/>
        <label>1</label>
    </ligand>
</feature>
<dbReference type="InterPro" id="IPR004808">
    <property type="entry name" value="AP_endonuc_1"/>
</dbReference>
<keyword evidence="2 6" id="KW-0479">Metal-binding</keyword>
<dbReference type="AlphaFoldDB" id="A0A0D0LZZ9"/>
<dbReference type="RefSeq" id="WP_042581211.1">
    <property type="nucleotide sequence ID" value="NZ_JXQQ01000065.1"/>
</dbReference>
<evidence type="ECO:0000256" key="4">
    <source>
        <dbReference type="ARBA" id="ARBA00022842"/>
    </source>
</evidence>
<dbReference type="SUPFAM" id="SSF56219">
    <property type="entry name" value="DNase I-like"/>
    <property type="match status" value="1"/>
</dbReference>
<dbReference type="InterPro" id="IPR036691">
    <property type="entry name" value="Endo/exonu/phosph_ase_sf"/>
</dbReference>
<dbReference type="PANTHER" id="PTHR43250:SF1">
    <property type="entry name" value="EXODEOXYRIBONUCLEASE III"/>
    <property type="match status" value="1"/>
</dbReference>
<gene>
    <name evidence="9" type="ORF">RT97_23305</name>
</gene>
<dbReference type="EMBL" id="JXQQ01000065">
    <property type="protein sequence ID" value="KIQ25696.1"/>
    <property type="molecule type" value="Genomic_DNA"/>
</dbReference>
<dbReference type="PROSITE" id="PS51435">
    <property type="entry name" value="AP_NUCLEASE_F1_4"/>
    <property type="match status" value="1"/>
</dbReference>
<evidence type="ECO:0000259" key="8">
    <source>
        <dbReference type="Pfam" id="PF03372"/>
    </source>
</evidence>
<feature type="site" description="Interaction with DNA substrate" evidence="7">
    <location>
        <position position="248"/>
    </location>
</feature>
<dbReference type="Pfam" id="PF03372">
    <property type="entry name" value="Exo_endo_phos"/>
    <property type="match status" value="1"/>
</dbReference>
<keyword evidence="3" id="KW-0378">Hydrolase</keyword>
<dbReference type="NCBIfam" id="TIGR00633">
    <property type="entry name" value="xth"/>
    <property type="match status" value="1"/>
</dbReference>
<dbReference type="GO" id="GO:0008311">
    <property type="term" value="F:double-stranded DNA 3'-5' DNA exonuclease activity"/>
    <property type="evidence" value="ECO:0007669"/>
    <property type="project" value="InterPro"/>
</dbReference>
<dbReference type="CDD" id="cd09086">
    <property type="entry name" value="ExoIII-like_AP-endo"/>
    <property type="match status" value="1"/>
</dbReference>
<dbReference type="PANTHER" id="PTHR43250">
    <property type="entry name" value="EXODEOXYRIBONUCLEASE III"/>
    <property type="match status" value="1"/>
</dbReference>
<proteinExistence type="inferred from homology"/>
<evidence type="ECO:0000256" key="2">
    <source>
        <dbReference type="ARBA" id="ARBA00022723"/>
    </source>
</evidence>
<comment type="cofactor">
    <cofactor evidence="6">
        <name>Mg(2+)</name>
        <dbReference type="ChEBI" id="CHEBI:18420"/>
    </cofactor>
    <cofactor evidence="6">
        <name>Mn(2+)</name>
        <dbReference type="ChEBI" id="CHEBI:29035"/>
    </cofactor>
    <text evidence="6">Probably binds two magnesium or manganese ions per subunit.</text>
</comment>
<organism evidence="9 10">
    <name type="scientific">Variovorax paradoxus</name>
    <dbReference type="NCBI Taxonomy" id="34073"/>
    <lineage>
        <taxon>Bacteria</taxon>
        <taxon>Pseudomonadati</taxon>
        <taxon>Pseudomonadota</taxon>
        <taxon>Betaproteobacteria</taxon>
        <taxon>Burkholderiales</taxon>
        <taxon>Comamonadaceae</taxon>
        <taxon>Variovorax</taxon>
    </lineage>
</organism>
<evidence type="ECO:0000256" key="7">
    <source>
        <dbReference type="PIRSR" id="PIRSR604808-3"/>
    </source>
</evidence>
<feature type="binding site" evidence="6">
    <location>
        <position position="149"/>
    </location>
    <ligand>
        <name>Mg(2+)</name>
        <dbReference type="ChEBI" id="CHEBI:18420"/>
        <label>1</label>
    </ligand>
</feature>
<feature type="binding site" evidence="6">
    <location>
        <position position="248"/>
    </location>
    <ligand>
        <name>Mg(2+)</name>
        <dbReference type="ChEBI" id="CHEBI:18420"/>
        <label>1</label>
    </ligand>
</feature>
<dbReference type="OrthoDB" id="9803914at2"/>
<reference evidence="9 10" key="1">
    <citation type="submission" date="2014-12" db="EMBL/GenBank/DDBJ databases">
        <title>16Stimator: statistical estimation of ribosomal gene copy numbers from draft genome assemblies.</title>
        <authorList>
            <person name="Perisin M.A."/>
            <person name="Vetter M."/>
            <person name="Gilbert J.A."/>
            <person name="Bergelson J."/>
        </authorList>
    </citation>
    <scope>NUCLEOTIDE SEQUENCE [LARGE SCALE GENOMIC DNA]</scope>
    <source>
        <strain evidence="9 10">MEDvA23</strain>
    </source>
</reference>
<evidence type="ECO:0000256" key="3">
    <source>
        <dbReference type="ARBA" id="ARBA00022801"/>
    </source>
</evidence>
<feature type="binding site" evidence="6">
    <location>
        <position position="7"/>
    </location>
    <ligand>
        <name>Mg(2+)</name>
        <dbReference type="ChEBI" id="CHEBI:18420"/>
        <label>1</label>
    </ligand>
</feature>
<feature type="binding site" evidence="6">
    <location>
        <position position="34"/>
    </location>
    <ligand>
        <name>Mg(2+)</name>
        <dbReference type="ChEBI" id="CHEBI:18420"/>
        <label>1</label>
    </ligand>
</feature>
<evidence type="ECO:0000256" key="6">
    <source>
        <dbReference type="PIRSR" id="PIRSR604808-2"/>
    </source>
</evidence>
<feature type="active site" evidence="5">
    <location>
        <position position="106"/>
    </location>
</feature>
<feature type="active site" description="Proton donor/acceptor" evidence="5">
    <location>
        <position position="147"/>
    </location>
</feature>
<evidence type="ECO:0000313" key="10">
    <source>
        <dbReference type="Proteomes" id="UP000032067"/>
    </source>
</evidence>
<feature type="site" description="Transition state stabilizer" evidence="7">
    <location>
        <position position="149"/>
    </location>
</feature>
<dbReference type="NCBIfam" id="TIGR00195">
    <property type="entry name" value="exoDNase_III"/>
    <property type="match status" value="1"/>
</dbReference>
<comment type="caution">
    <text evidence="9">The sequence shown here is derived from an EMBL/GenBank/DDBJ whole genome shotgun (WGS) entry which is preliminary data.</text>
</comment>
<evidence type="ECO:0000256" key="1">
    <source>
        <dbReference type="ARBA" id="ARBA00007092"/>
    </source>
</evidence>